<evidence type="ECO:0000256" key="10">
    <source>
        <dbReference type="SAM" id="Phobius"/>
    </source>
</evidence>
<accession>A0A399EIY7</accession>
<dbReference type="Pfam" id="PF13490">
    <property type="entry name" value="zf-HC2"/>
    <property type="match status" value="1"/>
</dbReference>
<organism evidence="13 14">
    <name type="scientific">Meiothermus luteus</name>
    <dbReference type="NCBI Taxonomy" id="2026184"/>
    <lineage>
        <taxon>Bacteria</taxon>
        <taxon>Thermotogati</taxon>
        <taxon>Deinococcota</taxon>
        <taxon>Deinococci</taxon>
        <taxon>Thermales</taxon>
        <taxon>Thermaceae</taxon>
        <taxon>Meiothermus</taxon>
    </lineage>
</organism>
<sequence length="208" mass="22550">MKPEEVRELLPLYALGALNPEERARLEAALARYPELWAEARALQETAADLASLVPPAPVPPGLEEKVMARLRPPRRRGLSVWLARAAALLLLLGLGYTGGWSAHWLLALRDPQTQVVTLASPKGELVGRAILRRDRAALVLLDRWPPQGQVFQAWGLAQGRPLPLPTFRTPIKSLRLPPEAQALAVSLEPPGGSPAPTTLLGLPQSTP</sequence>
<proteinExistence type="predicted"/>
<evidence type="ECO:0000259" key="11">
    <source>
        <dbReference type="Pfam" id="PF10099"/>
    </source>
</evidence>
<evidence type="ECO:0000256" key="9">
    <source>
        <dbReference type="SAM" id="MobiDB-lite"/>
    </source>
</evidence>
<protein>
    <recommendedName>
        <fullName evidence="8">Regulator of SigK</fullName>
    </recommendedName>
    <alternativeName>
        <fullName evidence="7">Sigma-K anti-sigma factor RskA</fullName>
    </alternativeName>
</protein>
<evidence type="ECO:0000256" key="5">
    <source>
        <dbReference type="ARBA" id="ARBA00022989"/>
    </source>
</evidence>
<dbReference type="OrthoDB" id="26094at2"/>
<dbReference type="AlphaFoldDB" id="A0A399EIY7"/>
<keyword evidence="5 10" id="KW-1133">Transmembrane helix</keyword>
<comment type="subcellular location">
    <subcellularLocation>
        <location evidence="2">Cell membrane</location>
    </subcellularLocation>
    <subcellularLocation>
        <location evidence="1">Membrane</location>
        <topology evidence="1">Single-pass membrane protein</topology>
    </subcellularLocation>
</comment>
<name>A0A399EIY7_9DEIN</name>
<comment type="caution">
    <text evidence="13">The sequence shown here is derived from an EMBL/GenBank/DDBJ whole genome shotgun (WGS) entry which is preliminary data.</text>
</comment>
<dbReference type="GO" id="GO:0006417">
    <property type="term" value="P:regulation of translation"/>
    <property type="evidence" value="ECO:0007669"/>
    <property type="project" value="TreeGrafter"/>
</dbReference>
<dbReference type="InterPro" id="IPR027383">
    <property type="entry name" value="Znf_put"/>
</dbReference>
<evidence type="ECO:0000256" key="6">
    <source>
        <dbReference type="ARBA" id="ARBA00023136"/>
    </source>
</evidence>
<evidence type="ECO:0000256" key="2">
    <source>
        <dbReference type="ARBA" id="ARBA00004236"/>
    </source>
</evidence>
<feature type="region of interest" description="Disordered" evidence="9">
    <location>
        <begin position="186"/>
        <end position="208"/>
    </location>
</feature>
<keyword evidence="3" id="KW-1003">Cell membrane</keyword>
<dbReference type="NCBIfam" id="NF010501">
    <property type="entry name" value="PRK13920.1"/>
    <property type="match status" value="1"/>
</dbReference>
<dbReference type="EMBL" id="QWKZ01000076">
    <property type="protein sequence ID" value="RIH83636.1"/>
    <property type="molecule type" value="Genomic_DNA"/>
</dbReference>
<evidence type="ECO:0000259" key="12">
    <source>
        <dbReference type="Pfam" id="PF13490"/>
    </source>
</evidence>
<dbReference type="InterPro" id="IPR018764">
    <property type="entry name" value="RskA_C"/>
</dbReference>
<dbReference type="GO" id="GO:0005886">
    <property type="term" value="C:plasma membrane"/>
    <property type="evidence" value="ECO:0007669"/>
    <property type="project" value="UniProtKB-SubCell"/>
</dbReference>
<dbReference type="InterPro" id="IPR051474">
    <property type="entry name" value="Anti-sigma-K/W_factor"/>
</dbReference>
<dbReference type="Pfam" id="PF10099">
    <property type="entry name" value="RskA_C"/>
    <property type="match status" value="1"/>
</dbReference>
<evidence type="ECO:0000256" key="1">
    <source>
        <dbReference type="ARBA" id="ARBA00004167"/>
    </source>
</evidence>
<dbReference type="PANTHER" id="PTHR37461">
    <property type="entry name" value="ANTI-SIGMA-K FACTOR RSKA"/>
    <property type="match status" value="1"/>
</dbReference>
<evidence type="ECO:0000256" key="7">
    <source>
        <dbReference type="ARBA" id="ARBA00029829"/>
    </source>
</evidence>
<feature type="domain" description="Putative zinc-finger" evidence="12">
    <location>
        <begin position="4"/>
        <end position="31"/>
    </location>
</feature>
<reference evidence="13 14" key="1">
    <citation type="submission" date="2018-08" db="EMBL/GenBank/DDBJ databases">
        <title>Meiothermus luteus KCTC 52599 genome sequencing project.</title>
        <authorList>
            <person name="Da Costa M.S."/>
            <person name="Albuquerque L."/>
            <person name="Raposo P."/>
            <person name="Froufe H.J.C."/>
            <person name="Barroso C.S."/>
            <person name="Egas C."/>
        </authorList>
    </citation>
    <scope>NUCLEOTIDE SEQUENCE [LARGE SCALE GENOMIC DNA]</scope>
    <source>
        <strain evidence="13 14">KCTC 52599</strain>
    </source>
</reference>
<dbReference type="PANTHER" id="PTHR37461:SF1">
    <property type="entry name" value="ANTI-SIGMA-K FACTOR RSKA"/>
    <property type="match status" value="1"/>
</dbReference>
<evidence type="ECO:0000256" key="8">
    <source>
        <dbReference type="ARBA" id="ARBA00030803"/>
    </source>
</evidence>
<feature type="transmembrane region" description="Helical" evidence="10">
    <location>
        <begin position="82"/>
        <end position="107"/>
    </location>
</feature>
<evidence type="ECO:0000256" key="4">
    <source>
        <dbReference type="ARBA" id="ARBA00022692"/>
    </source>
</evidence>
<dbReference type="InterPro" id="IPR041916">
    <property type="entry name" value="Anti_sigma_zinc_sf"/>
</dbReference>
<keyword evidence="4 10" id="KW-0812">Transmembrane</keyword>
<evidence type="ECO:0000256" key="3">
    <source>
        <dbReference type="ARBA" id="ARBA00022475"/>
    </source>
</evidence>
<dbReference type="Proteomes" id="UP000265800">
    <property type="component" value="Unassembled WGS sequence"/>
</dbReference>
<dbReference type="RefSeq" id="WP_119360681.1">
    <property type="nucleotide sequence ID" value="NZ_QWKZ01000076.1"/>
</dbReference>
<feature type="domain" description="Anti-sigma K factor RskA C-terminal" evidence="11">
    <location>
        <begin position="84"/>
        <end position="198"/>
    </location>
</feature>
<keyword evidence="14" id="KW-1185">Reference proteome</keyword>
<dbReference type="Gene3D" id="1.10.10.1320">
    <property type="entry name" value="Anti-sigma factor, zinc-finger domain"/>
    <property type="match status" value="1"/>
</dbReference>
<gene>
    <name evidence="13" type="ORF">Mlute_02134</name>
</gene>
<dbReference type="GO" id="GO:0016989">
    <property type="term" value="F:sigma factor antagonist activity"/>
    <property type="evidence" value="ECO:0007669"/>
    <property type="project" value="TreeGrafter"/>
</dbReference>
<evidence type="ECO:0000313" key="14">
    <source>
        <dbReference type="Proteomes" id="UP000265800"/>
    </source>
</evidence>
<keyword evidence="6 10" id="KW-0472">Membrane</keyword>
<evidence type="ECO:0000313" key="13">
    <source>
        <dbReference type="EMBL" id="RIH83636.1"/>
    </source>
</evidence>